<evidence type="ECO:0000313" key="3">
    <source>
        <dbReference type="Proteomes" id="UP000231843"/>
    </source>
</evidence>
<gene>
    <name evidence="2" type="ORF">CH365_03875</name>
</gene>
<evidence type="ECO:0000256" key="1">
    <source>
        <dbReference type="SAM" id="MobiDB-lite"/>
    </source>
</evidence>
<keyword evidence="3" id="KW-1185">Reference proteome</keyword>
<dbReference type="EMBL" id="NPEA01000002">
    <property type="protein sequence ID" value="PJZ78456.1"/>
    <property type="molecule type" value="Genomic_DNA"/>
</dbReference>
<dbReference type="Proteomes" id="UP000231843">
    <property type="component" value="Unassembled WGS sequence"/>
</dbReference>
<reference evidence="2 3" key="1">
    <citation type="submission" date="2017-07" db="EMBL/GenBank/DDBJ databases">
        <title>Leptospira spp. isolated from tropical soils.</title>
        <authorList>
            <person name="Thibeaux R."/>
            <person name="Iraola G."/>
            <person name="Ferres I."/>
            <person name="Bierque E."/>
            <person name="Girault D."/>
            <person name="Soupe-Gilbert M.-E."/>
            <person name="Picardeau M."/>
            <person name="Goarant C."/>
        </authorList>
    </citation>
    <scope>NUCLEOTIDE SEQUENCE [LARGE SCALE GENOMIC DNA]</scope>
    <source>
        <strain evidence="2 3">ES4-C-A1</strain>
    </source>
</reference>
<dbReference type="RefSeq" id="WP_100767287.1">
    <property type="nucleotide sequence ID" value="NZ_NPEA01000002.1"/>
</dbReference>
<protein>
    <submittedName>
        <fullName evidence="2">Uncharacterized protein</fullName>
    </submittedName>
</protein>
<feature type="compositionally biased region" description="Basic and acidic residues" evidence="1">
    <location>
        <begin position="72"/>
        <end position="86"/>
    </location>
</feature>
<sequence length="441" mass="49061">MRRLKNKIRAAIFFGCMIFSLTSIHPNDQVIYMKDGRVITAEIISQTAFKMVIKLPDGSTKEIAKQDIKRVAFKEAKTPEPKDKTPAEPPAPSPEEIAKQEEDSKKQAILDEKAERRKKQIEEAKRNRIDIFLGTGSGTVNFQGANYYDTVVAIGSSLGQDSGKFEYPIEPKPKSGKATSFEVRYSLNRFVGELGASSITSSATQSIIGVDGPSSGTFPKLIHGNYDVSMKHVYGNFSYSVFPHPKYDVRPVIGYHQFWTKTDNSNSLVFGAGVAPLFNDQYFGTDPTSVAEGLKGFSYGIQYDIKFEKFEIRTGLHILQMKGFGTYDRQLNAYAPVSAQTQAETIDVYNKWVAKGAIIDLKFLYPWKYGVSFWMGLNSMSWTYTMSETALSVGNEDSGVDPQSYILGKLLFESLIGPGALKETKATTIQIGATYSYDFNK</sequence>
<accession>A0A2N0A295</accession>
<dbReference type="OrthoDB" id="314926at2"/>
<dbReference type="NCBIfam" id="NF047433">
    <property type="entry name" value="Lepto_7_Nterm"/>
    <property type="match status" value="1"/>
</dbReference>
<comment type="caution">
    <text evidence="2">The sequence shown here is derived from an EMBL/GenBank/DDBJ whole genome shotgun (WGS) entry which is preliminary data.</text>
</comment>
<feature type="compositionally biased region" description="Basic and acidic residues" evidence="1">
    <location>
        <begin position="96"/>
        <end position="117"/>
    </location>
</feature>
<feature type="region of interest" description="Disordered" evidence="1">
    <location>
        <begin position="72"/>
        <end position="117"/>
    </location>
</feature>
<organism evidence="2 3">
    <name type="scientific">Leptospira neocaledonica</name>
    <dbReference type="NCBI Taxonomy" id="2023192"/>
    <lineage>
        <taxon>Bacteria</taxon>
        <taxon>Pseudomonadati</taxon>
        <taxon>Spirochaetota</taxon>
        <taxon>Spirochaetia</taxon>
        <taxon>Leptospirales</taxon>
        <taxon>Leptospiraceae</taxon>
        <taxon>Leptospira</taxon>
    </lineage>
</organism>
<evidence type="ECO:0000313" key="2">
    <source>
        <dbReference type="EMBL" id="PJZ78456.1"/>
    </source>
</evidence>
<dbReference type="AlphaFoldDB" id="A0A2N0A295"/>
<name>A0A2N0A295_9LEPT</name>
<proteinExistence type="predicted"/>